<feature type="compositionally biased region" description="Low complexity" evidence="9">
    <location>
        <begin position="287"/>
        <end position="299"/>
    </location>
</feature>
<keyword evidence="8" id="KW-0862">Zinc</keyword>
<gene>
    <name evidence="11" type="ORF">HMPREF1541_08060</name>
</gene>
<evidence type="ECO:0000256" key="5">
    <source>
        <dbReference type="ARBA" id="ARBA00022737"/>
    </source>
</evidence>
<feature type="compositionally biased region" description="Low complexity" evidence="9">
    <location>
        <begin position="160"/>
        <end position="175"/>
    </location>
</feature>
<keyword evidence="4" id="KW-0479">Metal-binding</keyword>
<dbReference type="HOGENOM" id="CLU_475665_0_0_1"/>
<feature type="region of interest" description="Disordered" evidence="9">
    <location>
        <begin position="256"/>
        <end position="299"/>
    </location>
</feature>
<dbReference type="CDD" id="cd20335">
    <property type="entry name" value="BRcat_RBR"/>
    <property type="match status" value="1"/>
</dbReference>
<feature type="compositionally biased region" description="Acidic residues" evidence="9">
    <location>
        <begin position="526"/>
        <end position="558"/>
    </location>
</feature>
<dbReference type="RefSeq" id="XP_008720602.1">
    <property type="nucleotide sequence ID" value="XM_008722380.1"/>
</dbReference>
<dbReference type="GO" id="GO:0016567">
    <property type="term" value="P:protein ubiquitination"/>
    <property type="evidence" value="ECO:0007669"/>
    <property type="project" value="InterPro"/>
</dbReference>
<dbReference type="InterPro" id="IPR002867">
    <property type="entry name" value="IBR_dom"/>
</dbReference>
<dbReference type="VEuPathDB" id="FungiDB:HMPREF1541_08060"/>
<dbReference type="STRING" id="1220924.W2RL69"/>
<dbReference type="eggNOG" id="KOG1812">
    <property type="taxonomic scope" value="Eukaryota"/>
</dbReference>
<name>W2RL69_CYPE1</name>
<organism evidence="11 12">
    <name type="scientific">Cyphellophora europaea (strain CBS 101466)</name>
    <name type="common">Phialophora europaea</name>
    <dbReference type="NCBI Taxonomy" id="1220924"/>
    <lineage>
        <taxon>Eukaryota</taxon>
        <taxon>Fungi</taxon>
        <taxon>Dikarya</taxon>
        <taxon>Ascomycota</taxon>
        <taxon>Pezizomycotina</taxon>
        <taxon>Eurotiomycetes</taxon>
        <taxon>Chaetothyriomycetidae</taxon>
        <taxon>Chaetothyriales</taxon>
        <taxon>Cyphellophoraceae</taxon>
        <taxon>Cyphellophora</taxon>
    </lineage>
</organism>
<dbReference type="InParanoid" id="W2RL69"/>
<comment type="catalytic activity">
    <reaction evidence="1">
        <text>[E2 ubiquitin-conjugating enzyme]-S-ubiquitinyl-L-cysteine + [acceptor protein]-L-lysine = [E2 ubiquitin-conjugating enzyme]-L-cysteine + [acceptor protein]-N(6)-ubiquitinyl-L-lysine.</text>
        <dbReference type="EC" id="2.3.2.31"/>
    </reaction>
</comment>
<sequence>MAPGIPTAVSADHQPTKTVRIADDGEDTMQDAQVSPLQSAYERKADAVKETVIRGGRPGVVDNGSSDIPSTYKPVDEDDDSEQVAPYFPDQDANKPTTWGFHILDNNQPGFAVDNAVTEQAEDGDDDSQATPNNSLGDDTDTHHTDAQVEGGVDGGDGQNGDQEAGDDGQAVTDSVAADVAAQAAAADADSTQNWLVAQDSWLNQLAAENPEEFARLVESGVVDPAFIPHAAAQENIDGDGGADGNTTATGAETEINSDEAVAAGPDGANDSADAEDEPDTDDNDPADNGNATATAPNTDHFVWLANRNDAQEENTSCPACDTAFSASDVVIYLNCGHSWCSECVNLNYRSALRSRSSWPPQCCRIDIDHGSIAHLLEEDLQMDLVVKIEEFADNNPVYCQTPKCAGGYIPVERREGQWAGCQTCRLTTCVECKAPAMAHPMPALHPNMIEQVDKELAEGQGWKQCPGCRNLVERSGGCNYMSCECGHHFCYQCGGTLENNMPCDCEGQQPWVAQMNQEAAGGADQDGDSEDEEGEDGERDENEDGTEDEAGDQDGDEQVQPAVQDGGATGGW</sequence>
<evidence type="ECO:0000256" key="9">
    <source>
        <dbReference type="SAM" id="MobiDB-lite"/>
    </source>
</evidence>
<evidence type="ECO:0000259" key="10">
    <source>
        <dbReference type="PROSITE" id="PS51873"/>
    </source>
</evidence>
<dbReference type="OrthoDB" id="9977870at2759"/>
<feature type="region of interest" description="Disordered" evidence="9">
    <location>
        <begin position="22"/>
        <end position="175"/>
    </location>
</feature>
<dbReference type="PROSITE" id="PS51873">
    <property type="entry name" value="TRIAD"/>
    <property type="match status" value="1"/>
</dbReference>
<dbReference type="InterPro" id="IPR013083">
    <property type="entry name" value="Znf_RING/FYVE/PHD"/>
</dbReference>
<protein>
    <recommendedName>
        <fullName evidence="2">RBR-type E3 ubiquitin transferase</fullName>
        <ecNumber evidence="2">2.3.2.31</ecNumber>
    </recommendedName>
</protein>
<keyword evidence="6" id="KW-0863">Zinc-finger</keyword>
<evidence type="ECO:0000313" key="11">
    <source>
        <dbReference type="EMBL" id="ETN37070.1"/>
    </source>
</evidence>
<evidence type="ECO:0000256" key="8">
    <source>
        <dbReference type="ARBA" id="ARBA00022833"/>
    </source>
</evidence>
<dbReference type="SUPFAM" id="SSF57850">
    <property type="entry name" value="RING/U-box"/>
    <property type="match status" value="2"/>
</dbReference>
<dbReference type="InterPro" id="IPR001841">
    <property type="entry name" value="Znf_RING"/>
</dbReference>
<evidence type="ECO:0000256" key="2">
    <source>
        <dbReference type="ARBA" id="ARBA00012251"/>
    </source>
</evidence>
<feature type="region of interest" description="Disordered" evidence="9">
    <location>
        <begin position="519"/>
        <end position="573"/>
    </location>
</feature>
<dbReference type="Gene3D" id="1.20.120.1750">
    <property type="match status" value="1"/>
</dbReference>
<dbReference type="PANTHER" id="PTHR11685">
    <property type="entry name" value="RBR FAMILY RING FINGER AND IBR DOMAIN-CONTAINING"/>
    <property type="match status" value="1"/>
</dbReference>
<dbReference type="GeneID" id="19975399"/>
<keyword evidence="5" id="KW-0677">Repeat</keyword>
<keyword evidence="7" id="KW-0833">Ubl conjugation pathway</keyword>
<feature type="compositionally biased region" description="Acidic residues" evidence="9">
    <location>
        <begin position="273"/>
        <end position="286"/>
    </location>
</feature>
<reference evidence="11 12" key="1">
    <citation type="submission" date="2013-03" db="EMBL/GenBank/DDBJ databases">
        <title>The Genome Sequence of Phialophora europaea CBS 101466.</title>
        <authorList>
            <consortium name="The Broad Institute Genomics Platform"/>
            <person name="Cuomo C."/>
            <person name="de Hoog S."/>
            <person name="Gorbushina A."/>
            <person name="Walker B."/>
            <person name="Young S.K."/>
            <person name="Zeng Q."/>
            <person name="Gargeya S."/>
            <person name="Fitzgerald M."/>
            <person name="Haas B."/>
            <person name="Abouelleil A."/>
            <person name="Allen A.W."/>
            <person name="Alvarado L."/>
            <person name="Arachchi H.M."/>
            <person name="Berlin A.M."/>
            <person name="Chapman S.B."/>
            <person name="Gainer-Dewar J."/>
            <person name="Goldberg J."/>
            <person name="Griggs A."/>
            <person name="Gujja S."/>
            <person name="Hansen M."/>
            <person name="Howarth C."/>
            <person name="Imamovic A."/>
            <person name="Ireland A."/>
            <person name="Larimer J."/>
            <person name="McCowan C."/>
            <person name="Murphy C."/>
            <person name="Pearson M."/>
            <person name="Poon T.W."/>
            <person name="Priest M."/>
            <person name="Roberts A."/>
            <person name="Saif S."/>
            <person name="Shea T."/>
            <person name="Sisk P."/>
            <person name="Sykes S."/>
            <person name="Wortman J."/>
            <person name="Nusbaum C."/>
            <person name="Birren B."/>
        </authorList>
    </citation>
    <scope>NUCLEOTIDE SEQUENCE [LARGE SCALE GENOMIC DNA]</scope>
    <source>
        <strain evidence="11 12">CBS 101466</strain>
    </source>
</reference>
<feature type="domain" description="RING-type" evidence="10">
    <location>
        <begin position="314"/>
        <end position="515"/>
    </location>
</feature>
<dbReference type="CDD" id="cd22584">
    <property type="entry name" value="Rcat_RBR_unk"/>
    <property type="match status" value="1"/>
</dbReference>
<evidence type="ECO:0000256" key="6">
    <source>
        <dbReference type="ARBA" id="ARBA00022771"/>
    </source>
</evidence>
<dbReference type="GO" id="GO:0008270">
    <property type="term" value="F:zinc ion binding"/>
    <property type="evidence" value="ECO:0007669"/>
    <property type="project" value="UniProtKB-KW"/>
</dbReference>
<evidence type="ECO:0000256" key="3">
    <source>
        <dbReference type="ARBA" id="ARBA00022679"/>
    </source>
</evidence>
<dbReference type="InterPro" id="IPR031127">
    <property type="entry name" value="E3_UB_ligase_RBR"/>
</dbReference>
<keyword evidence="3" id="KW-0808">Transferase</keyword>
<keyword evidence="12" id="KW-1185">Reference proteome</keyword>
<dbReference type="Pfam" id="PF01485">
    <property type="entry name" value="IBR"/>
    <property type="match status" value="1"/>
</dbReference>
<feature type="compositionally biased region" description="Basic and acidic residues" evidence="9">
    <location>
        <begin position="41"/>
        <end position="52"/>
    </location>
</feature>
<dbReference type="Gene3D" id="3.30.40.10">
    <property type="entry name" value="Zinc/RING finger domain, C3HC4 (zinc finger)"/>
    <property type="match status" value="1"/>
</dbReference>
<dbReference type="EMBL" id="KB822724">
    <property type="protein sequence ID" value="ETN37070.1"/>
    <property type="molecule type" value="Genomic_DNA"/>
</dbReference>
<accession>W2RL69</accession>
<dbReference type="SMART" id="SM00184">
    <property type="entry name" value="RING"/>
    <property type="match status" value="2"/>
</dbReference>
<dbReference type="GO" id="GO:0061630">
    <property type="term" value="F:ubiquitin protein ligase activity"/>
    <property type="evidence" value="ECO:0007669"/>
    <property type="project" value="UniProtKB-EC"/>
</dbReference>
<evidence type="ECO:0000313" key="12">
    <source>
        <dbReference type="Proteomes" id="UP000030752"/>
    </source>
</evidence>
<dbReference type="AlphaFoldDB" id="W2RL69"/>
<dbReference type="EC" id="2.3.2.31" evidence="2"/>
<evidence type="ECO:0000256" key="1">
    <source>
        <dbReference type="ARBA" id="ARBA00001798"/>
    </source>
</evidence>
<dbReference type="InterPro" id="IPR044066">
    <property type="entry name" value="TRIAD_supradom"/>
</dbReference>
<evidence type="ECO:0000256" key="7">
    <source>
        <dbReference type="ARBA" id="ARBA00022786"/>
    </source>
</evidence>
<proteinExistence type="predicted"/>
<evidence type="ECO:0000256" key="4">
    <source>
        <dbReference type="ARBA" id="ARBA00022723"/>
    </source>
</evidence>
<dbReference type="Proteomes" id="UP000030752">
    <property type="component" value="Unassembled WGS sequence"/>
</dbReference>